<comment type="caution">
    <text evidence="1">The sequence shown here is derived from an EMBL/GenBank/DDBJ whole genome shotgun (WGS) entry which is preliminary data.</text>
</comment>
<reference evidence="1" key="1">
    <citation type="submission" date="2021-11" db="EMBL/GenBank/DDBJ databases">
        <title>Description of novel Flavobacterium species.</title>
        <authorList>
            <person name="Saticioglu I.B."/>
            <person name="Ay H."/>
            <person name="Altun S."/>
            <person name="Duman M."/>
        </authorList>
    </citation>
    <scope>NUCLEOTIDE SEQUENCE</scope>
    <source>
        <strain evidence="1">F-65</strain>
    </source>
</reference>
<keyword evidence="2" id="KW-1185">Reference proteome</keyword>
<name>A0ABS8MYA9_9FLAO</name>
<organism evidence="1 2">
    <name type="scientific">Flavobacterium pisciphilum</name>
    <dbReference type="NCBI Taxonomy" id="2893755"/>
    <lineage>
        <taxon>Bacteria</taxon>
        <taxon>Pseudomonadati</taxon>
        <taxon>Bacteroidota</taxon>
        <taxon>Flavobacteriia</taxon>
        <taxon>Flavobacteriales</taxon>
        <taxon>Flavobacteriaceae</taxon>
        <taxon>Flavobacterium</taxon>
    </lineage>
</organism>
<dbReference type="RefSeq" id="WP_229990639.1">
    <property type="nucleotide sequence ID" value="NZ_JAJJMO010000001.1"/>
</dbReference>
<evidence type="ECO:0000313" key="1">
    <source>
        <dbReference type="EMBL" id="MCC9073728.1"/>
    </source>
</evidence>
<evidence type="ECO:0000313" key="2">
    <source>
        <dbReference type="Proteomes" id="UP001430919"/>
    </source>
</evidence>
<dbReference type="Proteomes" id="UP001430919">
    <property type="component" value="Unassembled WGS sequence"/>
</dbReference>
<gene>
    <name evidence="1" type="ORF">LNQ49_19285</name>
</gene>
<proteinExistence type="predicted"/>
<evidence type="ECO:0008006" key="3">
    <source>
        <dbReference type="Google" id="ProtNLM"/>
    </source>
</evidence>
<protein>
    <recommendedName>
        <fullName evidence="3">Collagen-like protein</fullName>
    </recommendedName>
</protein>
<accession>A0ABS8MYA9</accession>
<sequence>MKKIITLFAIIGLVAFSSCEGPEGPVGPPGFDGPPGSNTPLPQTFEVQNVNLGSVNGDPKLYSIYSTFQFEIKSNLFDDETILIYRLAGATSSGLDVWELIPRTNIFPNGDILNYNFDFSKVDFTIYANGNYNLASRPTFVNNQTFRFVIVPSDFLKASVNKNNYSEVMSALNLKESQVQLINL</sequence>
<dbReference type="EMBL" id="JAJJMO010000001">
    <property type="protein sequence ID" value="MCC9073728.1"/>
    <property type="molecule type" value="Genomic_DNA"/>
</dbReference>
<dbReference type="PROSITE" id="PS51257">
    <property type="entry name" value="PROKAR_LIPOPROTEIN"/>
    <property type="match status" value="1"/>
</dbReference>